<sequence>MRPVLYLLVAMVVMSLAFWAYRENYRTQDALNEMEDVQSDIAGLREELVVLRAEWAYLNRPARLRELVALNADRLNLAPITADQFVGSRSIDYPPPPVKYPPRRPENFVPPTDGAITDADPTPSEQEQQ</sequence>
<protein>
    <recommendedName>
        <fullName evidence="5">Cell division protein FtsL</fullName>
    </recommendedName>
</protein>
<feature type="region of interest" description="Disordered" evidence="2">
    <location>
        <begin position="87"/>
        <end position="129"/>
    </location>
</feature>
<dbReference type="STRING" id="591205.SAMN05421538_10613"/>
<organism evidence="3 4">
    <name type="scientific">Paracoccus isoporae</name>
    <dbReference type="NCBI Taxonomy" id="591205"/>
    <lineage>
        <taxon>Bacteria</taxon>
        <taxon>Pseudomonadati</taxon>
        <taxon>Pseudomonadota</taxon>
        <taxon>Alphaproteobacteria</taxon>
        <taxon>Rhodobacterales</taxon>
        <taxon>Paracoccaceae</taxon>
        <taxon>Paracoccus</taxon>
    </lineage>
</organism>
<dbReference type="RefSeq" id="WP_245727243.1">
    <property type="nucleotide sequence ID" value="NZ_FNAH01000006.1"/>
</dbReference>
<dbReference type="Proteomes" id="UP000199344">
    <property type="component" value="Unassembled WGS sequence"/>
</dbReference>
<reference evidence="3 4" key="1">
    <citation type="submission" date="2016-10" db="EMBL/GenBank/DDBJ databases">
        <authorList>
            <person name="de Groot N.N."/>
        </authorList>
    </citation>
    <scope>NUCLEOTIDE SEQUENCE [LARGE SCALE GENOMIC DNA]</scope>
    <source>
        <strain evidence="3 4">DSM 22220</strain>
    </source>
</reference>
<keyword evidence="4" id="KW-1185">Reference proteome</keyword>
<evidence type="ECO:0000256" key="2">
    <source>
        <dbReference type="SAM" id="MobiDB-lite"/>
    </source>
</evidence>
<evidence type="ECO:0000313" key="3">
    <source>
        <dbReference type="EMBL" id="SDE35305.1"/>
    </source>
</evidence>
<feature type="coiled-coil region" evidence="1">
    <location>
        <begin position="27"/>
        <end position="54"/>
    </location>
</feature>
<gene>
    <name evidence="3" type="ORF">SAMN05421538_10613</name>
</gene>
<dbReference type="EMBL" id="FNAH01000006">
    <property type="protein sequence ID" value="SDE35305.1"/>
    <property type="molecule type" value="Genomic_DNA"/>
</dbReference>
<evidence type="ECO:0000313" key="4">
    <source>
        <dbReference type="Proteomes" id="UP000199344"/>
    </source>
</evidence>
<evidence type="ECO:0000256" key="1">
    <source>
        <dbReference type="SAM" id="Coils"/>
    </source>
</evidence>
<dbReference type="AlphaFoldDB" id="A0A1G7CA68"/>
<evidence type="ECO:0008006" key="5">
    <source>
        <dbReference type="Google" id="ProtNLM"/>
    </source>
</evidence>
<proteinExistence type="predicted"/>
<keyword evidence="1" id="KW-0175">Coiled coil</keyword>
<name>A0A1G7CA68_9RHOB</name>
<accession>A0A1G7CA68</accession>